<reference evidence="3 4" key="1">
    <citation type="submission" date="2020-04" db="EMBL/GenBank/DDBJ databases">
        <authorList>
            <person name="Liu S."/>
        </authorList>
    </citation>
    <scope>NUCLEOTIDE SEQUENCE [LARGE SCALE GENOMIC DNA]</scope>
    <source>
        <strain evidence="3 4">CGMCC 1.15091</strain>
    </source>
</reference>
<dbReference type="SUPFAM" id="SSF103378">
    <property type="entry name" value="2-methylcitrate dehydratase PrpD"/>
    <property type="match status" value="1"/>
</dbReference>
<keyword evidence="4" id="KW-1185">Reference proteome</keyword>
<evidence type="ECO:0000313" key="4">
    <source>
        <dbReference type="Proteomes" id="UP000523795"/>
    </source>
</evidence>
<dbReference type="EMBL" id="JAAZSR010000627">
    <property type="protein sequence ID" value="NKX52615.1"/>
    <property type="molecule type" value="Genomic_DNA"/>
</dbReference>
<comment type="caution">
    <text evidence="3">The sequence shown here is derived from an EMBL/GenBank/DDBJ whole genome shotgun (WGS) entry which is preliminary data.</text>
</comment>
<dbReference type="InterPro" id="IPR036148">
    <property type="entry name" value="MmgE/PrpD_sf"/>
</dbReference>
<dbReference type="Gene3D" id="3.30.1330.120">
    <property type="entry name" value="2-methylcitrate dehydratase PrpD"/>
    <property type="match status" value="1"/>
</dbReference>
<sequence length="214" mass="23604">RPVPEKIIHRLGEGFYAGCVIKPWASCRASHPSLDTCVRLVTENQVDLDAVEQIRIHVTPRTLAGFVGQPFEIGECPEVSGAFSIRFTAATALMYRTVRPEHLTLEHMNDPRLRALLGKITLVDSLPAHEYLTAEVELLLQGGSRLRARVDVPRGDTYAAPLSEAETLDKYYANVEFGGRTSRASAERAAETINNLESIEDISALVKLFTPAHP</sequence>
<dbReference type="Proteomes" id="UP000523795">
    <property type="component" value="Unassembled WGS sequence"/>
</dbReference>
<evidence type="ECO:0000313" key="3">
    <source>
        <dbReference type="EMBL" id="NKX52615.1"/>
    </source>
</evidence>
<dbReference type="Pfam" id="PF19305">
    <property type="entry name" value="MmgE_PrpD_C"/>
    <property type="match status" value="1"/>
</dbReference>
<dbReference type="InterPro" id="IPR045337">
    <property type="entry name" value="MmgE_PrpD_C"/>
</dbReference>
<dbReference type="PANTHER" id="PTHR16943:SF8">
    <property type="entry name" value="2-METHYLCITRATE DEHYDRATASE"/>
    <property type="match status" value="1"/>
</dbReference>
<dbReference type="PANTHER" id="PTHR16943">
    <property type="entry name" value="2-METHYLCITRATE DEHYDRATASE-RELATED"/>
    <property type="match status" value="1"/>
</dbReference>
<dbReference type="Gene3D" id="1.10.4100.10">
    <property type="entry name" value="2-methylcitrate dehydratase PrpD"/>
    <property type="match status" value="1"/>
</dbReference>
<dbReference type="InterPro" id="IPR042183">
    <property type="entry name" value="MmgE/PrpD_sf_1"/>
</dbReference>
<name>A0ABX1JTG5_9MICC</name>
<feature type="domain" description="MmgE/PrpD C-terminal" evidence="2">
    <location>
        <begin position="24"/>
        <end position="192"/>
    </location>
</feature>
<organism evidence="3 4">
    <name type="scientific">Arthrobacter deserti</name>
    <dbReference type="NCBI Taxonomy" id="1742687"/>
    <lineage>
        <taxon>Bacteria</taxon>
        <taxon>Bacillati</taxon>
        <taxon>Actinomycetota</taxon>
        <taxon>Actinomycetes</taxon>
        <taxon>Micrococcales</taxon>
        <taxon>Micrococcaceae</taxon>
        <taxon>Arthrobacter</taxon>
    </lineage>
</organism>
<comment type="similarity">
    <text evidence="1">Belongs to the PrpD family.</text>
</comment>
<gene>
    <name evidence="3" type="ORF">HER39_18970</name>
</gene>
<dbReference type="InterPro" id="IPR005656">
    <property type="entry name" value="MmgE_PrpD"/>
</dbReference>
<evidence type="ECO:0000259" key="2">
    <source>
        <dbReference type="Pfam" id="PF19305"/>
    </source>
</evidence>
<proteinExistence type="inferred from homology"/>
<feature type="non-terminal residue" evidence="3">
    <location>
        <position position="1"/>
    </location>
</feature>
<evidence type="ECO:0000256" key="1">
    <source>
        <dbReference type="ARBA" id="ARBA00006174"/>
    </source>
</evidence>
<dbReference type="InterPro" id="IPR042188">
    <property type="entry name" value="MmgE/PrpD_sf_2"/>
</dbReference>
<accession>A0ABX1JTG5</accession>
<protein>
    <submittedName>
        <fullName evidence="3">MmgE/PrpD family protein</fullName>
    </submittedName>
</protein>